<evidence type="ECO:0000313" key="6">
    <source>
        <dbReference type="EMBL" id="GIH40067.1"/>
    </source>
</evidence>
<comment type="caution">
    <text evidence="6">The sequence shown here is derived from an EMBL/GenBank/DDBJ whole genome shotgun (WGS) entry which is preliminary data.</text>
</comment>
<feature type="domain" description="HTH lacI-type" evidence="5">
    <location>
        <begin position="17"/>
        <end position="71"/>
    </location>
</feature>
<dbReference type="EMBL" id="BOOC01000011">
    <property type="protein sequence ID" value="GIH40067.1"/>
    <property type="molecule type" value="Genomic_DNA"/>
</dbReference>
<dbReference type="RefSeq" id="WP_204057528.1">
    <property type="nucleotide sequence ID" value="NZ_BAAAGP010000027.1"/>
</dbReference>
<dbReference type="InterPro" id="IPR000843">
    <property type="entry name" value="HTH_LacI"/>
</dbReference>
<dbReference type="Pfam" id="PF13377">
    <property type="entry name" value="Peripla_BP_3"/>
    <property type="match status" value="1"/>
</dbReference>
<dbReference type="PROSITE" id="PS50932">
    <property type="entry name" value="HTH_LACI_2"/>
    <property type="match status" value="1"/>
</dbReference>
<feature type="region of interest" description="Disordered" evidence="4">
    <location>
        <begin position="1"/>
        <end position="24"/>
    </location>
</feature>
<reference evidence="6 7" key="1">
    <citation type="submission" date="2021-01" db="EMBL/GenBank/DDBJ databases">
        <title>Whole genome shotgun sequence of Microbispora corallina NBRC 16416.</title>
        <authorList>
            <person name="Komaki H."/>
            <person name="Tamura T."/>
        </authorList>
    </citation>
    <scope>NUCLEOTIDE SEQUENCE [LARGE SCALE GENOMIC DNA]</scope>
    <source>
        <strain evidence="6 7">NBRC 16416</strain>
    </source>
</reference>
<dbReference type="CDD" id="cd01392">
    <property type="entry name" value="HTH_LacI"/>
    <property type="match status" value="1"/>
</dbReference>
<dbReference type="Pfam" id="PF00356">
    <property type="entry name" value="LacI"/>
    <property type="match status" value="1"/>
</dbReference>
<dbReference type="CDD" id="cd06267">
    <property type="entry name" value="PBP1_LacI_sugar_binding-like"/>
    <property type="match status" value="1"/>
</dbReference>
<keyword evidence="2" id="KW-0238">DNA-binding</keyword>
<evidence type="ECO:0000259" key="5">
    <source>
        <dbReference type="PROSITE" id="PS50932"/>
    </source>
</evidence>
<proteinExistence type="predicted"/>
<dbReference type="SUPFAM" id="SSF53822">
    <property type="entry name" value="Periplasmic binding protein-like I"/>
    <property type="match status" value="1"/>
</dbReference>
<organism evidence="6 7">
    <name type="scientific">Microbispora corallina</name>
    <dbReference type="NCBI Taxonomy" id="83302"/>
    <lineage>
        <taxon>Bacteria</taxon>
        <taxon>Bacillati</taxon>
        <taxon>Actinomycetota</taxon>
        <taxon>Actinomycetes</taxon>
        <taxon>Streptosporangiales</taxon>
        <taxon>Streptosporangiaceae</taxon>
        <taxon>Microbispora</taxon>
    </lineage>
</organism>
<dbReference type="InterPro" id="IPR046335">
    <property type="entry name" value="LacI/GalR-like_sensor"/>
</dbReference>
<dbReference type="Gene3D" id="3.40.50.2300">
    <property type="match status" value="2"/>
</dbReference>
<dbReference type="PANTHER" id="PTHR30146">
    <property type="entry name" value="LACI-RELATED TRANSCRIPTIONAL REPRESSOR"/>
    <property type="match status" value="1"/>
</dbReference>
<evidence type="ECO:0000256" key="2">
    <source>
        <dbReference type="ARBA" id="ARBA00023125"/>
    </source>
</evidence>
<dbReference type="SUPFAM" id="SSF47413">
    <property type="entry name" value="lambda repressor-like DNA-binding domains"/>
    <property type="match status" value="1"/>
</dbReference>
<protein>
    <submittedName>
        <fullName evidence="6">LacI family transcriptional regulator</fullName>
    </submittedName>
</protein>
<dbReference type="Proteomes" id="UP000603904">
    <property type="component" value="Unassembled WGS sequence"/>
</dbReference>
<evidence type="ECO:0000256" key="1">
    <source>
        <dbReference type="ARBA" id="ARBA00023015"/>
    </source>
</evidence>
<dbReference type="PANTHER" id="PTHR30146:SF109">
    <property type="entry name" value="HTH-TYPE TRANSCRIPTIONAL REGULATOR GALS"/>
    <property type="match status" value="1"/>
</dbReference>
<accession>A0ABQ4FZ33</accession>
<sequence>MSASPTGSRRDGRGRRPTLDAVATRAGVSRATASRVVNGDGSVTPGLREAVLRAVGELGYVPNAAARRLVTRRTDAVGLVFSAPPEGLITDDPMLSTVLRAASHELDLAGRQVVLLLAHAPQSRLRVEAYVAAGRVDAVITVPIRASDPLPGRLQALGVPVVSLGRPAARPGLPYVDNDNVGGAAMAVRHLLERGRRRIGTICGPLDLPAAQDRLAGYRDTLREAGRRTMVALGDFTRDSGATAMRQLLQDDPGLDAVFAASDLMAVGALQALRQAGRRVPEDVAVVGFDDIEAAQYADPPLTTVRNPMGEQAAAGVRLLLRLLENGPAGPVVLPAELVVRRSA</sequence>
<name>A0ABQ4FZ33_9ACTN</name>
<dbReference type="Gene3D" id="1.10.260.40">
    <property type="entry name" value="lambda repressor-like DNA-binding domains"/>
    <property type="match status" value="1"/>
</dbReference>
<keyword evidence="1" id="KW-0805">Transcription regulation</keyword>
<evidence type="ECO:0000313" key="7">
    <source>
        <dbReference type="Proteomes" id="UP000603904"/>
    </source>
</evidence>
<keyword evidence="7" id="KW-1185">Reference proteome</keyword>
<evidence type="ECO:0000256" key="4">
    <source>
        <dbReference type="SAM" id="MobiDB-lite"/>
    </source>
</evidence>
<dbReference type="SMART" id="SM00354">
    <property type="entry name" value="HTH_LACI"/>
    <property type="match status" value="1"/>
</dbReference>
<dbReference type="InterPro" id="IPR028082">
    <property type="entry name" value="Peripla_BP_I"/>
</dbReference>
<keyword evidence="3" id="KW-0804">Transcription</keyword>
<dbReference type="InterPro" id="IPR010982">
    <property type="entry name" value="Lambda_DNA-bd_dom_sf"/>
</dbReference>
<gene>
    <name evidence="6" type="ORF">Mco01_30670</name>
</gene>
<evidence type="ECO:0000256" key="3">
    <source>
        <dbReference type="ARBA" id="ARBA00023163"/>
    </source>
</evidence>